<protein>
    <submittedName>
        <fullName evidence="2">Uncharacterized protein</fullName>
    </submittedName>
</protein>
<reference evidence="3" key="1">
    <citation type="submission" date="2016-06" db="EMBL/GenBank/DDBJ databases">
        <title>Parallel loss of symbiosis genes in relatives of nitrogen-fixing non-legume Parasponia.</title>
        <authorList>
            <person name="Van Velzen R."/>
            <person name="Holmer R."/>
            <person name="Bu F."/>
            <person name="Rutten L."/>
            <person name="Van Zeijl A."/>
            <person name="Liu W."/>
            <person name="Santuari L."/>
            <person name="Cao Q."/>
            <person name="Sharma T."/>
            <person name="Shen D."/>
            <person name="Roswanjaya Y."/>
            <person name="Wardhani T."/>
            <person name="Kalhor M.S."/>
            <person name="Jansen J."/>
            <person name="Van den Hoogen J."/>
            <person name="Gungor B."/>
            <person name="Hartog M."/>
            <person name="Hontelez J."/>
            <person name="Verver J."/>
            <person name="Yang W.-C."/>
            <person name="Schijlen E."/>
            <person name="Repin R."/>
            <person name="Schilthuizen M."/>
            <person name="Schranz E."/>
            <person name="Heidstra R."/>
            <person name="Miyata K."/>
            <person name="Fedorova E."/>
            <person name="Kohlen W."/>
            <person name="Bisseling T."/>
            <person name="Smit S."/>
            <person name="Geurts R."/>
        </authorList>
    </citation>
    <scope>NUCLEOTIDE SEQUENCE [LARGE SCALE GENOMIC DNA]</scope>
    <source>
        <strain evidence="3">cv. WU1-14</strain>
    </source>
</reference>
<name>A0A2P5AN47_PARAD</name>
<feature type="region of interest" description="Disordered" evidence="1">
    <location>
        <begin position="1"/>
        <end position="37"/>
    </location>
</feature>
<evidence type="ECO:0000313" key="3">
    <source>
        <dbReference type="Proteomes" id="UP000237105"/>
    </source>
</evidence>
<evidence type="ECO:0000313" key="2">
    <source>
        <dbReference type="EMBL" id="PON37978.1"/>
    </source>
</evidence>
<evidence type="ECO:0000256" key="1">
    <source>
        <dbReference type="SAM" id="MobiDB-lite"/>
    </source>
</evidence>
<proteinExistence type="predicted"/>
<comment type="caution">
    <text evidence="2">The sequence shown here is derived from an EMBL/GenBank/DDBJ whole genome shotgun (WGS) entry which is preliminary data.</text>
</comment>
<accession>A0A2P5AN47</accession>
<organism evidence="2 3">
    <name type="scientific">Parasponia andersonii</name>
    <name type="common">Sponia andersonii</name>
    <dbReference type="NCBI Taxonomy" id="3476"/>
    <lineage>
        <taxon>Eukaryota</taxon>
        <taxon>Viridiplantae</taxon>
        <taxon>Streptophyta</taxon>
        <taxon>Embryophyta</taxon>
        <taxon>Tracheophyta</taxon>
        <taxon>Spermatophyta</taxon>
        <taxon>Magnoliopsida</taxon>
        <taxon>eudicotyledons</taxon>
        <taxon>Gunneridae</taxon>
        <taxon>Pentapetalae</taxon>
        <taxon>rosids</taxon>
        <taxon>fabids</taxon>
        <taxon>Rosales</taxon>
        <taxon>Cannabaceae</taxon>
        <taxon>Parasponia</taxon>
    </lineage>
</organism>
<dbReference type="Proteomes" id="UP000237105">
    <property type="component" value="Unassembled WGS sequence"/>
</dbReference>
<sequence length="137" mass="15708">MSPVRMSISSPERAKTRRHTSSINPHKESDIGSASSHSKMGFWRIRWKEKATSSTHLLNELDILHSPKLEEEDTKISLHPYMEGIIYELSGTHTLQPFIADLLFHFFYISLFADLPFSSVWLDFDGTIWPSYNSPGP</sequence>
<keyword evidence="3" id="KW-1185">Reference proteome</keyword>
<dbReference type="AlphaFoldDB" id="A0A2P5AN47"/>
<gene>
    <name evidence="2" type="ORF">PanWU01x14_315940</name>
</gene>
<dbReference type="EMBL" id="JXTB01000510">
    <property type="protein sequence ID" value="PON37978.1"/>
    <property type="molecule type" value="Genomic_DNA"/>
</dbReference>